<evidence type="ECO:0000256" key="5">
    <source>
        <dbReference type="ARBA" id="ARBA00022786"/>
    </source>
</evidence>
<dbReference type="EC" id="3.4.19.12" evidence="3"/>
<evidence type="ECO:0000259" key="8">
    <source>
        <dbReference type="PROSITE" id="PS50235"/>
    </source>
</evidence>
<organism evidence="9 10">
    <name type="scientific">Gnathostoma spinigerum</name>
    <dbReference type="NCBI Taxonomy" id="75299"/>
    <lineage>
        <taxon>Eukaryota</taxon>
        <taxon>Metazoa</taxon>
        <taxon>Ecdysozoa</taxon>
        <taxon>Nematoda</taxon>
        <taxon>Chromadorea</taxon>
        <taxon>Rhabditida</taxon>
        <taxon>Spirurina</taxon>
        <taxon>Gnathostomatomorpha</taxon>
        <taxon>Gnathostomatoidea</taxon>
        <taxon>Gnathostomatidae</taxon>
        <taxon>Gnathostoma</taxon>
    </lineage>
</organism>
<evidence type="ECO:0000256" key="4">
    <source>
        <dbReference type="ARBA" id="ARBA00022670"/>
    </source>
</evidence>
<sequence>MKFSNSHNEDSHSPDDTVACELKKKLKNCPGPTDFYTVNNTMMSTSPENLLSFMRTKLDVAEDRKLRPPCSGIMATELRCCNQKCAYKKVRDDGFCVLSLTIPKSFSGMQISLESLMRKFFCVEYLPDASCDRCLAQKNSLKYGLMKKQGLLKFQLPPMLIIRIERVGCLPSGTLFKHSDYFPFPEVLDVRDFCFYKESIEEYKFTVHLASDIRPHVLGGSVSTSDVSNKDNLSAVNEQFPFSRSSSESFAHMMSDRPTNVKYKYQLRSVSVHIGQPTSGHFLTYRRGPSLRNENIWYRASDNEVTRVSYAEVAKAEAYMLFYEKIMKDLSRTVS</sequence>
<evidence type="ECO:0000313" key="9">
    <source>
        <dbReference type="EMBL" id="MFH4983179.1"/>
    </source>
</evidence>
<dbReference type="AlphaFoldDB" id="A0ABD6F0F8"/>
<dbReference type="PANTHER" id="PTHR24006:SF888">
    <property type="entry name" value="UBIQUITIN CARBOXYL-TERMINAL HYDROLASE 30"/>
    <property type="match status" value="1"/>
</dbReference>
<keyword evidence="7" id="KW-0788">Thiol protease</keyword>
<accession>A0ABD6F0F8</accession>
<evidence type="ECO:0000256" key="6">
    <source>
        <dbReference type="ARBA" id="ARBA00022801"/>
    </source>
</evidence>
<dbReference type="PROSITE" id="PS50235">
    <property type="entry name" value="USP_3"/>
    <property type="match status" value="1"/>
</dbReference>
<keyword evidence="6" id="KW-0378">Hydrolase</keyword>
<dbReference type="GO" id="GO:0006508">
    <property type="term" value="P:proteolysis"/>
    <property type="evidence" value="ECO:0007669"/>
    <property type="project" value="UniProtKB-KW"/>
</dbReference>
<dbReference type="InterPro" id="IPR018200">
    <property type="entry name" value="USP_CS"/>
</dbReference>
<dbReference type="PANTHER" id="PTHR24006">
    <property type="entry name" value="UBIQUITIN CARBOXYL-TERMINAL HYDROLASE"/>
    <property type="match status" value="1"/>
</dbReference>
<dbReference type="InterPro" id="IPR050164">
    <property type="entry name" value="Peptidase_C19"/>
</dbReference>
<name>A0ABD6F0F8_9BILA</name>
<dbReference type="PROSITE" id="PS00973">
    <property type="entry name" value="USP_2"/>
    <property type="match status" value="1"/>
</dbReference>
<dbReference type="InterPro" id="IPR001394">
    <property type="entry name" value="Peptidase_C19_UCH"/>
</dbReference>
<dbReference type="InterPro" id="IPR028889">
    <property type="entry name" value="USP"/>
</dbReference>
<dbReference type="Pfam" id="PF00443">
    <property type="entry name" value="UCH"/>
    <property type="match status" value="1"/>
</dbReference>
<evidence type="ECO:0000256" key="7">
    <source>
        <dbReference type="ARBA" id="ARBA00022807"/>
    </source>
</evidence>
<protein>
    <recommendedName>
        <fullName evidence="3">ubiquitinyl hydrolase 1</fullName>
        <ecNumber evidence="3">3.4.19.12</ecNumber>
    </recommendedName>
</protein>
<comment type="similarity">
    <text evidence="2">Belongs to the peptidase C19 family.</text>
</comment>
<evidence type="ECO:0000256" key="1">
    <source>
        <dbReference type="ARBA" id="ARBA00000707"/>
    </source>
</evidence>
<evidence type="ECO:0000256" key="2">
    <source>
        <dbReference type="ARBA" id="ARBA00009085"/>
    </source>
</evidence>
<keyword evidence="5" id="KW-0833">Ubl conjugation pathway</keyword>
<dbReference type="Proteomes" id="UP001608902">
    <property type="component" value="Unassembled WGS sequence"/>
</dbReference>
<feature type="domain" description="USP" evidence="8">
    <location>
        <begin position="1"/>
        <end position="326"/>
    </location>
</feature>
<gene>
    <name evidence="9" type="ORF">AB6A40_009888</name>
</gene>
<reference evidence="9 10" key="1">
    <citation type="submission" date="2024-08" db="EMBL/GenBank/DDBJ databases">
        <title>Gnathostoma spinigerum genome.</title>
        <authorList>
            <person name="Gonzalez-Bertolin B."/>
            <person name="Monzon S."/>
            <person name="Zaballos A."/>
            <person name="Jimenez P."/>
            <person name="Dekumyoy P."/>
            <person name="Varona S."/>
            <person name="Cuesta I."/>
            <person name="Sumanam S."/>
            <person name="Adisakwattana P."/>
            <person name="Gasser R.B."/>
            <person name="Hernandez-Gonzalez A."/>
            <person name="Young N.D."/>
            <person name="Perteguer M.J."/>
        </authorList>
    </citation>
    <scope>NUCLEOTIDE SEQUENCE [LARGE SCALE GENOMIC DNA]</scope>
    <source>
        <strain evidence="9">AL3</strain>
        <tissue evidence="9">Liver</tissue>
    </source>
</reference>
<dbReference type="GO" id="GO:0004843">
    <property type="term" value="F:cysteine-type deubiquitinase activity"/>
    <property type="evidence" value="ECO:0007669"/>
    <property type="project" value="UniProtKB-EC"/>
</dbReference>
<dbReference type="SUPFAM" id="SSF54001">
    <property type="entry name" value="Cysteine proteinases"/>
    <property type="match status" value="1"/>
</dbReference>
<keyword evidence="10" id="KW-1185">Reference proteome</keyword>
<dbReference type="EMBL" id="JBGFUD010011354">
    <property type="protein sequence ID" value="MFH4983179.1"/>
    <property type="molecule type" value="Genomic_DNA"/>
</dbReference>
<dbReference type="Gene3D" id="3.90.70.10">
    <property type="entry name" value="Cysteine proteinases"/>
    <property type="match status" value="1"/>
</dbReference>
<proteinExistence type="inferred from homology"/>
<evidence type="ECO:0000256" key="3">
    <source>
        <dbReference type="ARBA" id="ARBA00012759"/>
    </source>
</evidence>
<evidence type="ECO:0000313" key="10">
    <source>
        <dbReference type="Proteomes" id="UP001608902"/>
    </source>
</evidence>
<comment type="catalytic activity">
    <reaction evidence="1">
        <text>Thiol-dependent hydrolysis of ester, thioester, amide, peptide and isopeptide bonds formed by the C-terminal Gly of ubiquitin (a 76-residue protein attached to proteins as an intracellular targeting signal).</text>
        <dbReference type="EC" id="3.4.19.12"/>
    </reaction>
</comment>
<comment type="caution">
    <text evidence="9">The sequence shown here is derived from an EMBL/GenBank/DDBJ whole genome shotgun (WGS) entry which is preliminary data.</text>
</comment>
<keyword evidence="4" id="KW-0645">Protease</keyword>
<dbReference type="InterPro" id="IPR038765">
    <property type="entry name" value="Papain-like_cys_pep_sf"/>
</dbReference>